<dbReference type="EMBL" id="QXGD01000215">
    <property type="protein sequence ID" value="KAE9247477.1"/>
    <property type="molecule type" value="Genomic_DNA"/>
</dbReference>
<dbReference type="OrthoDB" id="10363859at2759"/>
<evidence type="ECO:0000313" key="17">
    <source>
        <dbReference type="Proteomes" id="UP000441208"/>
    </source>
</evidence>
<keyword evidence="13" id="KW-1185">Reference proteome</keyword>
<evidence type="ECO:0000313" key="9">
    <source>
        <dbReference type="EMBL" id="KAE9247477.1"/>
    </source>
</evidence>
<dbReference type="EMBL" id="QXGA01000128">
    <property type="protein sequence ID" value="KAE9151872.1"/>
    <property type="molecule type" value="Genomic_DNA"/>
</dbReference>
<accession>A0A6A3YZK3</accession>
<evidence type="ECO:0000313" key="11">
    <source>
        <dbReference type="EMBL" id="KAE9354251.1"/>
    </source>
</evidence>
<gene>
    <name evidence="10" type="ORF">PF001_g4564</name>
    <name evidence="9" type="ORF">PF002_g6264</name>
    <name evidence="8" type="ORF">PF004_g4349</name>
    <name evidence="7" type="ORF">PF005_g5018</name>
    <name evidence="6" type="ORF">PF006_g3868</name>
    <name evidence="4" type="ORF">PF007_g5612</name>
    <name evidence="11" type="ORF">PF008_g4606</name>
    <name evidence="2" type="ORF">PF009_g4956</name>
    <name evidence="5" type="ORF">PF010_g4114</name>
    <name evidence="3" type="ORF">PF011_g4399</name>
</gene>
<evidence type="ECO:0000313" key="21">
    <source>
        <dbReference type="Proteomes" id="UP000488956"/>
    </source>
</evidence>
<dbReference type="Proteomes" id="UP000486351">
    <property type="component" value="Unassembled WGS sequence"/>
</dbReference>
<evidence type="ECO:0000313" key="5">
    <source>
        <dbReference type="EMBL" id="KAE9129646.1"/>
    </source>
</evidence>
<sequence length="122" mass="13027">MSVQIPAKSVGVAHVKGAKAGYKRNAKTQREEEIPAEVAMLLSISKLKIAAAVKASTQEPGCIDSPTPTPKQAKFVTDELMKSRPASPTPTSSSLSSDRSTSDGDNDMDECERDVLQHMQPS</sequence>
<dbReference type="Proteomes" id="UP000433483">
    <property type="component" value="Unassembled WGS sequence"/>
</dbReference>
<evidence type="ECO:0000313" key="15">
    <source>
        <dbReference type="Proteomes" id="UP000440367"/>
    </source>
</evidence>
<evidence type="ECO:0000313" key="7">
    <source>
        <dbReference type="EMBL" id="KAE9226738.1"/>
    </source>
</evidence>
<reference evidence="12 13" key="1">
    <citation type="submission" date="2018-08" db="EMBL/GenBank/DDBJ databases">
        <title>Genomic investigation of the strawberry pathogen Phytophthora fragariae indicates pathogenicity is determined by transcriptional variation in three key races.</title>
        <authorList>
            <person name="Adams T.M."/>
            <person name="Armitage A.D."/>
            <person name="Sobczyk M.K."/>
            <person name="Bates H.J."/>
            <person name="Dunwell J.M."/>
            <person name="Nellist C.F."/>
            <person name="Harrison R.J."/>
        </authorList>
    </citation>
    <scope>NUCLEOTIDE SEQUENCE [LARGE SCALE GENOMIC DNA]</scope>
    <source>
        <strain evidence="10 14">A4</strain>
        <strain evidence="9 15">BC-1</strain>
        <strain evidence="8 19">BC-23</strain>
        <strain evidence="7 13">NOV-27</strain>
        <strain evidence="6 16">NOV-5</strain>
        <strain evidence="4 17">NOV-71</strain>
        <strain evidence="11 20">NOV-77</strain>
        <strain evidence="2 12">NOV-9</strain>
        <strain evidence="5 21">ONT-3</strain>
        <strain evidence="3 18">SCRP245</strain>
    </source>
</reference>
<evidence type="ECO:0000313" key="14">
    <source>
        <dbReference type="Proteomes" id="UP000437068"/>
    </source>
</evidence>
<evidence type="ECO:0000313" key="16">
    <source>
        <dbReference type="Proteomes" id="UP000440732"/>
    </source>
</evidence>
<evidence type="ECO:0000313" key="2">
    <source>
        <dbReference type="EMBL" id="KAE8945372.1"/>
    </source>
</evidence>
<dbReference type="Proteomes" id="UP000488956">
    <property type="component" value="Unassembled WGS sequence"/>
</dbReference>
<dbReference type="EMBL" id="QXGC01000148">
    <property type="protein sequence ID" value="KAE9247393.1"/>
    <property type="molecule type" value="Genomic_DNA"/>
</dbReference>
<protein>
    <submittedName>
        <fullName evidence="7">Uncharacterized protein</fullName>
    </submittedName>
</protein>
<dbReference type="Proteomes" id="UP000440367">
    <property type="component" value="Unassembled WGS sequence"/>
</dbReference>
<evidence type="ECO:0000313" key="20">
    <source>
        <dbReference type="Proteomes" id="UP000486351"/>
    </source>
</evidence>
<dbReference type="EMBL" id="QXGF01000160">
    <property type="protein sequence ID" value="KAE8945372.1"/>
    <property type="molecule type" value="Genomic_DNA"/>
</dbReference>
<dbReference type="AlphaFoldDB" id="A0A6A3YZK3"/>
<evidence type="ECO:0000313" key="3">
    <source>
        <dbReference type="EMBL" id="KAE9022578.1"/>
    </source>
</evidence>
<evidence type="ECO:0000313" key="12">
    <source>
        <dbReference type="Proteomes" id="UP000429523"/>
    </source>
</evidence>
<dbReference type="Proteomes" id="UP000476176">
    <property type="component" value="Unassembled WGS sequence"/>
</dbReference>
<dbReference type="Proteomes" id="UP000460718">
    <property type="component" value="Unassembled WGS sequence"/>
</dbReference>
<feature type="compositionally biased region" description="Low complexity" evidence="1">
    <location>
        <begin position="83"/>
        <end position="99"/>
    </location>
</feature>
<dbReference type="EMBL" id="QXFZ01000198">
    <property type="protein sequence ID" value="KAE9127459.1"/>
    <property type="molecule type" value="Genomic_DNA"/>
</dbReference>
<dbReference type="Proteomes" id="UP000441208">
    <property type="component" value="Unassembled WGS sequence"/>
</dbReference>
<evidence type="ECO:0000313" key="6">
    <source>
        <dbReference type="EMBL" id="KAE9151872.1"/>
    </source>
</evidence>
<evidence type="ECO:0000313" key="10">
    <source>
        <dbReference type="EMBL" id="KAE9322140.1"/>
    </source>
</evidence>
<dbReference type="EMBL" id="QXFX01000138">
    <property type="protein sequence ID" value="KAE9129646.1"/>
    <property type="molecule type" value="Genomic_DNA"/>
</dbReference>
<dbReference type="Proteomes" id="UP000440732">
    <property type="component" value="Unassembled WGS sequence"/>
</dbReference>
<evidence type="ECO:0000313" key="18">
    <source>
        <dbReference type="Proteomes" id="UP000460718"/>
    </source>
</evidence>
<dbReference type="Proteomes" id="UP000437068">
    <property type="component" value="Unassembled WGS sequence"/>
</dbReference>
<evidence type="ECO:0000313" key="13">
    <source>
        <dbReference type="Proteomes" id="UP000433483"/>
    </source>
</evidence>
<proteinExistence type="predicted"/>
<evidence type="ECO:0000313" key="8">
    <source>
        <dbReference type="EMBL" id="KAE9247393.1"/>
    </source>
</evidence>
<dbReference type="EMBL" id="QXGB01000169">
    <property type="protein sequence ID" value="KAE9226738.1"/>
    <property type="molecule type" value="Genomic_DNA"/>
</dbReference>
<name>A0A6A3YZK3_9STRA</name>
<comment type="caution">
    <text evidence="7">The sequence shown here is derived from an EMBL/GenBank/DDBJ whole genome shotgun (WGS) entry which is preliminary data.</text>
</comment>
<evidence type="ECO:0000256" key="1">
    <source>
        <dbReference type="SAM" id="MobiDB-lite"/>
    </source>
</evidence>
<evidence type="ECO:0000313" key="4">
    <source>
        <dbReference type="EMBL" id="KAE9127459.1"/>
    </source>
</evidence>
<feature type="region of interest" description="Disordered" evidence="1">
    <location>
        <begin position="78"/>
        <end position="122"/>
    </location>
</feature>
<dbReference type="EMBL" id="QXFW01000159">
    <property type="protein sequence ID" value="KAE9022578.1"/>
    <property type="molecule type" value="Genomic_DNA"/>
</dbReference>
<organism evidence="7 13">
    <name type="scientific">Phytophthora fragariae</name>
    <dbReference type="NCBI Taxonomy" id="53985"/>
    <lineage>
        <taxon>Eukaryota</taxon>
        <taxon>Sar</taxon>
        <taxon>Stramenopiles</taxon>
        <taxon>Oomycota</taxon>
        <taxon>Peronosporomycetes</taxon>
        <taxon>Peronosporales</taxon>
        <taxon>Peronosporaceae</taxon>
        <taxon>Phytophthora</taxon>
    </lineage>
</organism>
<dbReference type="EMBL" id="QXGE01000159">
    <property type="protein sequence ID" value="KAE9322140.1"/>
    <property type="molecule type" value="Genomic_DNA"/>
</dbReference>
<dbReference type="Proteomes" id="UP000429523">
    <property type="component" value="Unassembled WGS sequence"/>
</dbReference>
<dbReference type="EMBL" id="QXFY01000159">
    <property type="protein sequence ID" value="KAE9354251.1"/>
    <property type="molecule type" value="Genomic_DNA"/>
</dbReference>
<evidence type="ECO:0000313" key="19">
    <source>
        <dbReference type="Proteomes" id="UP000476176"/>
    </source>
</evidence>